<gene>
    <name evidence="7" type="primary">bamD_10</name>
    <name evidence="7" type="ORF">GALL_136770</name>
</gene>
<dbReference type="PANTHER" id="PTHR37423">
    <property type="entry name" value="SOLUBLE LYTIC MUREIN TRANSGLYCOSYLASE-RELATED"/>
    <property type="match status" value="1"/>
</dbReference>
<evidence type="ECO:0000259" key="6">
    <source>
        <dbReference type="Pfam" id="PF13525"/>
    </source>
</evidence>
<dbReference type="InterPro" id="IPR017689">
    <property type="entry name" value="BamD"/>
</dbReference>
<evidence type="ECO:0000313" key="7">
    <source>
        <dbReference type="EMBL" id="OIR04195.1"/>
    </source>
</evidence>
<dbReference type="NCBIfam" id="TIGR03302">
    <property type="entry name" value="OM_YfiO"/>
    <property type="match status" value="1"/>
</dbReference>
<feature type="domain" description="Outer membrane lipoprotein BamD-like" evidence="6">
    <location>
        <begin position="29"/>
        <end position="234"/>
    </location>
</feature>
<dbReference type="GO" id="GO:0051205">
    <property type="term" value="P:protein insertion into membrane"/>
    <property type="evidence" value="ECO:0007669"/>
    <property type="project" value="TreeGrafter"/>
</dbReference>
<dbReference type="EMBL" id="MLJW01000059">
    <property type="protein sequence ID" value="OIR04195.1"/>
    <property type="molecule type" value="Genomic_DNA"/>
</dbReference>
<dbReference type="CDD" id="cd15830">
    <property type="entry name" value="BamD"/>
    <property type="match status" value="1"/>
</dbReference>
<comment type="caution">
    <text evidence="7">The sequence shown here is derived from an EMBL/GenBank/DDBJ whole genome shotgun (WGS) entry which is preliminary data.</text>
</comment>
<keyword evidence="4" id="KW-0998">Cell outer membrane</keyword>
<proteinExistence type="inferred from homology"/>
<keyword evidence="1" id="KW-0732">Signal</keyword>
<evidence type="ECO:0000256" key="5">
    <source>
        <dbReference type="ARBA" id="ARBA00023288"/>
    </source>
</evidence>
<dbReference type="PROSITE" id="PS51257">
    <property type="entry name" value="PROKAR_LIPOPROTEIN"/>
    <property type="match status" value="1"/>
</dbReference>
<protein>
    <submittedName>
        <fullName evidence="7">Outer membrane protein assembly factor BamD</fullName>
    </submittedName>
</protein>
<dbReference type="Gene3D" id="1.25.40.10">
    <property type="entry name" value="Tetratricopeptide repeat domain"/>
    <property type="match status" value="1"/>
</dbReference>
<dbReference type="Pfam" id="PF13525">
    <property type="entry name" value="YfiO"/>
    <property type="match status" value="1"/>
</dbReference>
<sequence length="265" mass="30418">MRHSLAVFLLLTLVACSSDPVKDEMKNLSADEIYAKAQEQMKDENYEKAVKQFETLQSRYPYGRYAQQAQMEIAYAYYKHSEPAPALGALDQFVKMYPTSAHLDYVYYLKGLINFNENINSLFGTLFKQDPAERDPAALRDSFNSFKELVTRFPDSKYTPDARIRMQFLLITLARAEIHVADYYLRRGAYVAAANRAKGVLIDFPQTPQTRDALQILVQAYDAMGMTDLRDDTKRVLALNVAKDGARPEVKESPLNPAPWWKFWD</sequence>
<dbReference type="InterPro" id="IPR011990">
    <property type="entry name" value="TPR-like_helical_dom_sf"/>
</dbReference>
<name>A0A1J5S8C2_9ZZZZ</name>
<organism evidence="7">
    <name type="scientific">mine drainage metagenome</name>
    <dbReference type="NCBI Taxonomy" id="410659"/>
    <lineage>
        <taxon>unclassified sequences</taxon>
        <taxon>metagenomes</taxon>
        <taxon>ecological metagenomes</taxon>
    </lineage>
</organism>
<dbReference type="AlphaFoldDB" id="A0A1J5S8C2"/>
<keyword evidence="2" id="KW-0472">Membrane</keyword>
<evidence type="ECO:0000256" key="1">
    <source>
        <dbReference type="ARBA" id="ARBA00022729"/>
    </source>
</evidence>
<dbReference type="SUPFAM" id="SSF48452">
    <property type="entry name" value="TPR-like"/>
    <property type="match status" value="1"/>
</dbReference>
<dbReference type="HAMAP" id="MF_00922">
    <property type="entry name" value="OM_assembly_BamD"/>
    <property type="match status" value="1"/>
</dbReference>
<dbReference type="InterPro" id="IPR039565">
    <property type="entry name" value="BamD-like"/>
</dbReference>
<keyword evidence="5" id="KW-0449">Lipoprotein</keyword>
<evidence type="ECO:0000256" key="4">
    <source>
        <dbReference type="ARBA" id="ARBA00023237"/>
    </source>
</evidence>
<reference evidence="7" key="1">
    <citation type="submission" date="2016-10" db="EMBL/GenBank/DDBJ databases">
        <title>Sequence of Gallionella enrichment culture.</title>
        <authorList>
            <person name="Poehlein A."/>
            <person name="Muehling M."/>
            <person name="Daniel R."/>
        </authorList>
    </citation>
    <scope>NUCLEOTIDE SEQUENCE</scope>
</reference>
<evidence type="ECO:0000256" key="3">
    <source>
        <dbReference type="ARBA" id="ARBA00023139"/>
    </source>
</evidence>
<dbReference type="PANTHER" id="PTHR37423:SF1">
    <property type="entry name" value="OUTER MEMBRANE PROTEIN ASSEMBLY FACTOR BAMD"/>
    <property type="match status" value="1"/>
</dbReference>
<evidence type="ECO:0000256" key="2">
    <source>
        <dbReference type="ARBA" id="ARBA00023136"/>
    </source>
</evidence>
<accession>A0A1J5S8C2</accession>
<dbReference type="GO" id="GO:1990063">
    <property type="term" value="C:Bam protein complex"/>
    <property type="evidence" value="ECO:0007669"/>
    <property type="project" value="TreeGrafter"/>
</dbReference>
<keyword evidence="3" id="KW-0564">Palmitate</keyword>